<dbReference type="Pfam" id="PF22694">
    <property type="entry name" value="CtpB_N-like"/>
    <property type="match status" value="1"/>
</dbReference>
<dbReference type="CDD" id="cd07560">
    <property type="entry name" value="Peptidase_S41_CPP"/>
    <property type="match status" value="1"/>
</dbReference>
<dbReference type="Gene3D" id="3.90.226.10">
    <property type="entry name" value="2-enoyl-CoA Hydratase, Chain A, domain 1"/>
    <property type="match status" value="1"/>
</dbReference>
<protein>
    <submittedName>
        <fullName evidence="8">Carboxy-terminal processing protease (C-terminal processing protease)-like protein</fullName>
    </submittedName>
</protein>
<keyword evidence="2 5" id="KW-0645">Protease</keyword>
<dbReference type="GO" id="GO:0030288">
    <property type="term" value="C:outer membrane-bounded periplasmic space"/>
    <property type="evidence" value="ECO:0007669"/>
    <property type="project" value="TreeGrafter"/>
</dbReference>
<dbReference type="InterPro" id="IPR055210">
    <property type="entry name" value="CtpA/B_N"/>
</dbReference>
<sequence length="479" mass="52140">MSHKLKIAGWISVGALAGALTTVSLQTVARGSLAPLPLEELQQLAAVFGMVKSDYVEPVDEKKLITDAISGMVASLDPHSQYFDKKSFKEFREGTSGRFVGVGIEISQEDGLVKVVSPIEGSPAYRAGLKSGDLITKIDDTAVKGLTLSEAVKRMRGEPTTKVMLTIYRKDENRTFPVTITREEIKTQSVKGKVVEPGYAWIRLSQFQERTVEDFVRKVDEIYKQEPNLKGLVLDLRNDPGGLLDAAVAVSAAFLPENVTVVSTNGQLAESKFTYKASPEFYMRRSGGDPLRRLPAALKNVPLVVLVNEGSASASEIVAGALQDHKRATVLGSQTFGKGSVQTVRPLGPDTGLKLTTARYFTPSGKSIQARGIVPDVLVDESAEGNVFSILRTREADLDKHLGSGQAPEAKNPVLEKAREEARKRAEEEARKPVAERKVPEFGSATDFQLAQALNQLKGRPVLISKTQVVENKEEKKEN</sequence>
<dbReference type="KEGG" id="rta:Rta_30780"/>
<dbReference type="MEROPS" id="S41.004"/>
<gene>
    <name evidence="8" type="ordered locus">Rta_30780</name>
</gene>
<evidence type="ECO:0000259" key="7">
    <source>
        <dbReference type="PROSITE" id="PS50106"/>
    </source>
</evidence>
<dbReference type="PATRIC" id="fig|365046.3.peg.3145"/>
<dbReference type="FunFam" id="2.30.42.10:FF:000063">
    <property type="entry name" value="Peptidase, S41 family"/>
    <property type="match status" value="1"/>
</dbReference>
<dbReference type="PROSITE" id="PS50106">
    <property type="entry name" value="PDZ"/>
    <property type="match status" value="1"/>
</dbReference>
<dbReference type="GO" id="GO:0007165">
    <property type="term" value="P:signal transduction"/>
    <property type="evidence" value="ECO:0007669"/>
    <property type="project" value="TreeGrafter"/>
</dbReference>
<reference evidence="9" key="1">
    <citation type="submission" date="2006-01" db="EMBL/GenBank/DDBJ databases">
        <title>Genome of the cyst-dividing bacterium Ramlibacter tataouinensis.</title>
        <authorList>
            <person name="Barakat M."/>
            <person name="Ortet P."/>
            <person name="De Luca G."/>
            <person name="Jourlin-Castelli C."/>
            <person name="Ansaldi M."/>
            <person name="Py B."/>
            <person name="Fichant G."/>
            <person name="Coutinho P."/>
            <person name="Voulhoux R."/>
            <person name="Bastien O."/>
            <person name="Roy S."/>
            <person name="Marechal E."/>
            <person name="Henrissat B."/>
            <person name="Quentin Y."/>
            <person name="Noirot P."/>
            <person name="Filloux A."/>
            <person name="Mejean V."/>
            <person name="DuBow M."/>
            <person name="Barras F."/>
            <person name="Heulin T."/>
        </authorList>
    </citation>
    <scope>NUCLEOTIDE SEQUENCE [LARGE SCALE GENOMIC DNA]</scope>
    <source>
        <strain evidence="9">ATCC BAA-407 / DSM 14655 / LMG 21543 / TTB310</strain>
    </source>
</reference>
<dbReference type="InterPro" id="IPR001478">
    <property type="entry name" value="PDZ"/>
</dbReference>
<name>F5XWP4_RAMTT</name>
<organism evidence="8 9">
    <name type="scientific">Ramlibacter tataouinensis (strain ATCC BAA-407 / DSM 14655 / LMG 21543 / TTB310)</name>
    <dbReference type="NCBI Taxonomy" id="365046"/>
    <lineage>
        <taxon>Bacteria</taxon>
        <taxon>Pseudomonadati</taxon>
        <taxon>Pseudomonadota</taxon>
        <taxon>Betaproteobacteria</taxon>
        <taxon>Burkholderiales</taxon>
        <taxon>Comamonadaceae</taxon>
        <taxon>Ramlibacter</taxon>
    </lineage>
</organism>
<dbReference type="RefSeq" id="WP_013902419.1">
    <property type="nucleotide sequence ID" value="NC_015677.1"/>
</dbReference>
<evidence type="ECO:0000256" key="6">
    <source>
        <dbReference type="SAM" id="MobiDB-lite"/>
    </source>
</evidence>
<dbReference type="FunFam" id="3.90.226.10:FF:000029">
    <property type="entry name" value="Peptidase, S41 family"/>
    <property type="match status" value="1"/>
</dbReference>
<dbReference type="SUPFAM" id="SSF52096">
    <property type="entry name" value="ClpP/crotonase"/>
    <property type="match status" value="1"/>
</dbReference>
<keyword evidence="9" id="KW-1185">Reference proteome</keyword>
<dbReference type="Proteomes" id="UP000008385">
    <property type="component" value="Chromosome"/>
</dbReference>
<dbReference type="InterPro" id="IPR004447">
    <property type="entry name" value="Peptidase_S41A"/>
</dbReference>
<dbReference type="GO" id="GO:0004175">
    <property type="term" value="F:endopeptidase activity"/>
    <property type="evidence" value="ECO:0007669"/>
    <property type="project" value="TreeGrafter"/>
</dbReference>
<dbReference type="Gene3D" id="3.30.750.44">
    <property type="match status" value="1"/>
</dbReference>
<dbReference type="NCBIfam" id="TIGR00225">
    <property type="entry name" value="prc"/>
    <property type="match status" value="1"/>
</dbReference>
<evidence type="ECO:0000256" key="4">
    <source>
        <dbReference type="ARBA" id="ARBA00022825"/>
    </source>
</evidence>
<dbReference type="CDD" id="cd06782">
    <property type="entry name" value="cpPDZ_CPP-like"/>
    <property type="match status" value="1"/>
</dbReference>
<dbReference type="PANTHER" id="PTHR32060">
    <property type="entry name" value="TAIL-SPECIFIC PROTEASE"/>
    <property type="match status" value="1"/>
</dbReference>
<dbReference type="Pfam" id="PF03572">
    <property type="entry name" value="Peptidase_S41"/>
    <property type="match status" value="1"/>
</dbReference>
<dbReference type="EMBL" id="CP000245">
    <property type="protein sequence ID" value="AEG94188.1"/>
    <property type="molecule type" value="Genomic_DNA"/>
</dbReference>
<evidence type="ECO:0000313" key="9">
    <source>
        <dbReference type="Proteomes" id="UP000008385"/>
    </source>
</evidence>
<dbReference type="SUPFAM" id="SSF50156">
    <property type="entry name" value="PDZ domain-like"/>
    <property type="match status" value="1"/>
</dbReference>
<accession>F5XWP4</accession>
<dbReference type="eggNOG" id="COG0793">
    <property type="taxonomic scope" value="Bacteria"/>
</dbReference>
<dbReference type="GO" id="GO:0008236">
    <property type="term" value="F:serine-type peptidase activity"/>
    <property type="evidence" value="ECO:0007669"/>
    <property type="project" value="UniProtKB-KW"/>
</dbReference>
<evidence type="ECO:0000256" key="2">
    <source>
        <dbReference type="ARBA" id="ARBA00022670"/>
    </source>
</evidence>
<evidence type="ECO:0000256" key="5">
    <source>
        <dbReference type="RuleBase" id="RU004404"/>
    </source>
</evidence>
<dbReference type="InterPro" id="IPR029045">
    <property type="entry name" value="ClpP/crotonase-like_dom_sf"/>
</dbReference>
<dbReference type="FunFam" id="3.30.750.44:FF:000001">
    <property type="entry name" value="S41 family peptidase"/>
    <property type="match status" value="1"/>
</dbReference>
<dbReference type="AlphaFoldDB" id="F5XWP4"/>
<dbReference type="InterPro" id="IPR036034">
    <property type="entry name" value="PDZ_sf"/>
</dbReference>
<proteinExistence type="inferred from homology"/>
<dbReference type="InterPro" id="IPR005151">
    <property type="entry name" value="Tail-specific_protease"/>
</dbReference>
<dbReference type="Gene3D" id="2.30.42.10">
    <property type="match status" value="1"/>
</dbReference>
<feature type="region of interest" description="Disordered" evidence="6">
    <location>
        <begin position="401"/>
        <end position="442"/>
    </location>
</feature>
<dbReference type="Pfam" id="PF13180">
    <property type="entry name" value="PDZ_2"/>
    <property type="match status" value="1"/>
</dbReference>
<dbReference type="GO" id="GO:0006508">
    <property type="term" value="P:proteolysis"/>
    <property type="evidence" value="ECO:0007669"/>
    <property type="project" value="UniProtKB-KW"/>
</dbReference>
<keyword evidence="3 5" id="KW-0378">Hydrolase</keyword>
<dbReference type="SMART" id="SM00228">
    <property type="entry name" value="PDZ"/>
    <property type="match status" value="1"/>
</dbReference>
<evidence type="ECO:0000256" key="1">
    <source>
        <dbReference type="ARBA" id="ARBA00009179"/>
    </source>
</evidence>
<dbReference type="HOGENOM" id="CLU_017295_1_1_4"/>
<dbReference type="OrthoDB" id="9812068at2"/>
<dbReference type="PANTHER" id="PTHR32060:SF30">
    <property type="entry name" value="CARBOXY-TERMINAL PROCESSING PROTEASE CTPA"/>
    <property type="match status" value="1"/>
</dbReference>
<evidence type="ECO:0000313" key="8">
    <source>
        <dbReference type="EMBL" id="AEG94188.1"/>
    </source>
</evidence>
<evidence type="ECO:0000256" key="3">
    <source>
        <dbReference type="ARBA" id="ARBA00022801"/>
    </source>
</evidence>
<dbReference type="SMART" id="SM00245">
    <property type="entry name" value="TSPc"/>
    <property type="match status" value="1"/>
</dbReference>
<keyword evidence="4 5" id="KW-0720">Serine protease</keyword>
<reference evidence="8 9" key="2">
    <citation type="journal article" date="2011" name="PLoS ONE">
        <title>The Cyst-Dividing Bacterium Ramlibacter tataouinensis TTB310 Genome Reveals a Well-Stocked Toolbox for Adaptation to a Desert Environment.</title>
        <authorList>
            <person name="De Luca G."/>
            <person name="Barakat M."/>
            <person name="Ortet P."/>
            <person name="Fochesato S."/>
            <person name="Jourlin-Castelli C."/>
            <person name="Ansaldi M."/>
            <person name="Py B."/>
            <person name="Fichant G."/>
            <person name="Coutinho P.M."/>
            <person name="Voulhoux R."/>
            <person name="Bastien O."/>
            <person name="Marechal E."/>
            <person name="Henrissat B."/>
            <person name="Quentin Y."/>
            <person name="Noirot P."/>
            <person name="Filloux A."/>
            <person name="Mejean V."/>
            <person name="Dubow M.S."/>
            <person name="Barras F."/>
            <person name="Barbe V."/>
            <person name="Weissenbach J."/>
            <person name="Mihalcescu I."/>
            <person name="Vermeglio A."/>
            <person name="Achouak W."/>
            <person name="Heulin T."/>
        </authorList>
    </citation>
    <scope>NUCLEOTIDE SEQUENCE [LARGE SCALE GENOMIC DNA]</scope>
    <source>
        <strain evidence="9">ATCC BAA-407 / DSM 14655 / LMG 21543 / TTB310</strain>
    </source>
</reference>
<feature type="domain" description="PDZ" evidence="7">
    <location>
        <begin position="88"/>
        <end position="170"/>
    </location>
</feature>
<comment type="similarity">
    <text evidence="1 5">Belongs to the peptidase S41A family.</text>
</comment>
<feature type="compositionally biased region" description="Basic and acidic residues" evidence="6">
    <location>
        <begin position="414"/>
        <end position="440"/>
    </location>
</feature>
<dbReference type="STRING" id="365046.Rta_30780"/>